<feature type="transmembrane region" description="Helical" evidence="10">
    <location>
        <begin position="12"/>
        <end position="30"/>
    </location>
</feature>
<dbReference type="InterPro" id="IPR033479">
    <property type="entry name" value="dCache_1"/>
</dbReference>
<dbReference type="Gene3D" id="1.10.287.950">
    <property type="entry name" value="Methyl-accepting chemotaxis protein"/>
    <property type="match status" value="1"/>
</dbReference>
<evidence type="ECO:0000256" key="2">
    <source>
        <dbReference type="ARBA" id="ARBA00022475"/>
    </source>
</evidence>
<reference evidence="12 13" key="1">
    <citation type="submission" date="2017-10" db="EMBL/GenBank/DDBJ databases">
        <title>Genomics of the genus Arcobacter.</title>
        <authorList>
            <person name="Perez-Cataluna A."/>
            <person name="Figueras M.J."/>
        </authorList>
    </citation>
    <scope>NUCLEOTIDE SEQUENCE [LARGE SCALE GENOMIC DNA]</scope>
    <source>
        <strain evidence="12 13">CECT 8993</strain>
    </source>
</reference>
<feature type="coiled-coil region" evidence="9">
    <location>
        <begin position="626"/>
        <end position="653"/>
    </location>
</feature>
<proteinExistence type="inferred from homology"/>
<evidence type="ECO:0000256" key="4">
    <source>
        <dbReference type="ARBA" id="ARBA00022692"/>
    </source>
</evidence>
<dbReference type="InterPro" id="IPR029151">
    <property type="entry name" value="Sensor-like_sf"/>
</dbReference>
<keyword evidence="5 10" id="KW-1133">Transmembrane helix</keyword>
<sequence>MKKRGIKTKILVLLFISISISFFILGFNSIKSKYDVHFSTLKDKEIALSKESSQFIYNYLQSKIDILKAVADELPQEEKGLDIDNPDILEKLILASKAGNFFAVFVGFEKDGYFVKSDKEKRTPKTTGYDPRKRGWYIEAVKKDAGGVTEPYIDYSTGKLVVSIYYPLKREGKIAGVVSSDIFIDTITNSIKNIKFKESGFAYLVNEKGDILIHKNKKLVNEHKKSESFIKLKQNQTTNFGEINDNGKELFLAFSPINLTSWYSVVQLDKKEIIDEIVANMIDEAIIYVILLVMILLLLFFSMIKLLAPIKSVEDGLENFFKYLKGEIEEAQKLNIKTVDEFGSMGKAIDKEIEQISMQFEKDKALIDDVKKVVSDVKNGLLNVEVKKSTSNKSLNELKDILNDMIITINNNVNSDINPILSKLEDYAKLNFKEDIPNANGNIAKGLNNLCLIINQMLQANKSNGLTLEESSKLLLENVDVLNKSSNDTAVSLEETAAALEEITSTVINNTNRIQEMSNHSNELSQSIKEGQELANSTVTSMDEINVQTQAIAEAITVIDQIAFQTNILSLNAAVEAATAGEAGKGFAVVAQEVRNLASRSAEAAKEIKDLVESATLKTDNGKRIADKMIEGYKKLNNNIKKATEAINDISEASKEQKTSIEQINDVVTRLDRQSQSNASVANQTHQIAENTSKIASTILQEVNKKVFREN</sequence>
<dbReference type="SMART" id="SM00283">
    <property type="entry name" value="MA"/>
    <property type="match status" value="1"/>
</dbReference>
<dbReference type="GO" id="GO:0005886">
    <property type="term" value="C:plasma membrane"/>
    <property type="evidence" value="ECO:0007669"/>
    <property type="project" value="UniProtKB-SubCell"/>
</dbReference>
<dbReference type="GO" id="GO:0007165">
    <property type="term" value="P:signal transduction"/>
    <property type="evidence" value="ECO:0007669"/>
    <property type="project" value="UniProtKB-KW"/>
</dbReference>
<evidence type="ECO:0000313" key="13">
    <source>
        <dbReference type="Proteomes" id="UP000290172"/>
    </source>
</evidence>
<dbReference type="CDD" id="cd12913">
    <property type="entry name" value="PDC1_MCP_like"/>
    <property type="match status" value="1"/>
</dbReference>
<evidence type="ECO:0000256" key="5">
    <source>
        <dbReference type="ARBA" id="ARBA00022989"/>
    </source>
</evidence>
<dbReference type="AlphaFoldDB" id="A0A4Q0YCA2"/>
<evidence type="ECO:0000256" key="10">
    <source>
        <dbReference type="SAM" id="Phobius"/>
    </source>
</evidence>
<organism evidence="12 13">
    <name type="scientific">Halarcobacter ebronensis</name>
    <dbReference type="NCBI Taxonomy" id="1462615"/>
    <lineage>
        <taxon>Bacteria</taxon>
        <taxon>Pseudomonadati</taxon>
        <taxon>Campylobacterota</taxon>
        <taxon>Epsilonproteobacteria</taxon>
        <taxon>Campylobacterales</taxon>
        <taxon>Arcobacteraceae</taxon>
        <taxon>Halarcobacter</taxon>
    </lineage>
</organism>
<keyword evidence="9" id="KW-0175">Coiled coil</keyword>
<dbReference type="InterPro" id="IPR051310">
    <property type="entry name" value="MCP_chemotaxis"/>
</dbReference>
<keyword evidence="8" id="KW-0807">Transducer</keyword>
<feature type="transmembrane region" description="Helical" evidence="10">
    <location>
        <begin position="285"/>
        <end position="304"/>
    </location>
</feature>
<gene>
    <name evidence="12" type="ORF">CRV08_09950</name>
</gene>
<dbReference type="InterPro" id="IPR004089">
    <property type="entry name" value="MCPsignal_dom"/>
</dbReference>
<evidence type="ECO:0000256" key="1">
    <source>
        <dbReference type="ARBA" id="ARBA00004651"/>
    </source>
</evidence>
<protein>
    <submittedName>
        <fullName evidence="12">Chemotaxis protein</fullName>
    </submittedName>
</protein>
<dbReference type="SUPFAM" id="SSF58104">
    <property type="entry name" value="Methyl-accepting chemotaxis protein (MCP) signaling domain"/>
    <property type="match status" value="1"/>
</dbReference>
<evidence type="ECO:0000256" key="6">
    <source>
        <dbReference type="ARBA" id="ARBA00023136"/>
    </source>
</evidence>
<evidence type="ECO:0000259" key="11">
    <source>
        <dbReference type="PROSITE" id="PS50111"/>
    </source>
</evidence>
<dbReference type="PANTHER" id="PTHR43531:SF11">
    <property type="entry name" value="METHYL-ACCEPTING CHEMOTAXIS PROTEIN 3"/>
    <property type="match status" value="1"/>
</dbReference>
<comment type="subcellular location">
    <subcellularLocation>
        <location evidence="1">Cell membrane</location>
        <topology evidence="1">Multi-pass membrane protein</topology>
    </subcellularLocation>
</comment>
<comment type="similarity">
    <text evidence="7">Belongs to the methyl-accepting chemotaxis (MCP) protein family.</text>
</comment>
<feature type="domain" description="Methyl-accepting transducer" evidence="11">
    <location>
        <begin position="464"/>
        <end position="693"/>
    </location>
</feature>
<dbReference type="Pfam" id="PF00015">
    <property type="entry name" value="MCPsignal"/>
    <property type="match status" value="1"/>
</dbReference>
<dbReference type="GO" id="GO:0006935">
    <property type="term" value="P:chemotaxis"/>
    <property type="evidence" value="ECO:0007669"/>
    <property type="project" value="UniProtKB-KW"/>
</dbReference>
<name>A0A4Q0YCA2_9BACT</name>
<dbReference type="RefSeq" id="WP_128981645.1">
    <property type="nucleotide sequence ID" value="NZ_PDKJ01000008.1"/>
</dbReference>
<keyword evidence="6 10" id="KW-0472">Membrane</keyword>
<dbReference type="Proteomes" id="UP000290172">
    <property type="component" value="Unassembled WGS sequence"/>
</dbReference>
<keyword evidence="4 10" id="KW-0812">Transmembrane</keyword>
<accession>A0A4Q0YCA2</accession>
<dbReference type="PROSITE" id="PS50111">
    <property type="entry name" value="CHEMOTAXIS_TRANSDUC_2"/>
    <property type="match status" value="1"/>
</dbReference>
<dbReference type="SUPFAM" id="SSF103190">
    <property type="entry name" value="Sensory domain-like"/>
    <property type="match status" value="1"/>
</dbReference>
<dbReference type="PANTHER" id="PTHR43531">
    <property type="entry name" value="PROTEIN ICFG"/>
    <property type="match status" value="1"/>
</dbReference>
<dbReference type="CDD" id="cd11386">
    <property type="entry name" value="MCP_signal"/>
    <property type="match status" value="1"/>
</dbReference>
<evidence type="ECO:0000256" key="8">
    <source>
        <dbReference type="PROSITE-ProRule" id="PRU00284"/>
    </source>
</evidence>
<dbReference type="Gene3D" id="3.30.450.20">
    <property type="entry name" value="PAS domain"/>
    <property type="match status" value="2"/>
</dbReference>
<evidence type="ECO:0000256" key="9">
    <source>
        <dbReference type="SAM" id="Coils"/>
    </source>
</evidence>
<dbReference type="CDD" id="cd12912">
    <property type="entry name" value="PDC2_MCP_like"/>
    <property type="match status" value="1"/>
</dbReference>
<comment type="caution">
    <text evidence="12">The sequence shown here is derived from an EMBL/GenBank/DDBJ whole genome shotgun (WGS) entry which is preliminary data.</text>
</comment>
<dbReference type="GO" id="GO:0004888">
    <property type="term" value="F:transmembrane signaling receptor activity"/>
    <property type="evidence" value="ECO:0007669"/>
    <property type="project" value="TreeGrafter"/>
</dbReference>
<keyword evidence="2" id="KW-1003">Cell membrane</keyword>
<dbReference type="Pfam" id="PF02743">
    <property type="entry name" value="dCache_1"/>
    <property type="match status" value="1"/>
</dbReference>
<evidence type="ECO:0000256" key="7">
    <source>
        <dbReference type="ARBA" id="ARBA00029447"/>
    </source>
</evidence>
<evidence type="ECO:0000313" key="12">
    <source>
        <dbReference type="EMBL" id="RXJ67683.1"/>
    </source>
</evidence>
<dbReference type="EMBL" id="PDKJ01000008">
    <property type="protein sequence ID" value="RXJ67683.1"/>
    <property type="molecule type" value="Genomic_DNA"/>
</dbReference>
<evidence type="ECO:0000256" key="3">
    <source>
        <dbReference type="ARBA" id="ARBA00022500"/>
    </source>
</evidence>
<keyword evidence="3" id="KW-0145">Chemotaxis</keyword>